<feature type="domain" description="Protein kinase" evidence="16">
    <location>
        <begin position="1006"/>
        <end position="1292"/>
    </location>
</feature>
<feature type="binding site" evidence="12">
    <location>
        <position position="365"/>
    </location>
    <ligand>
        <name>ATP</name>
        <dbReference type="ChEBI" id="CHEBI:30616"/>
    </ligand>
</feature>
<feature type="domain" description="Protein kinase" evidence="16">
    <location>
        <begin position="337"/>
        <end position="612"/>
    </location>
</feature>
<evidence type="ECO:0000256" key="11">
    <source>
        <dbReference type="ARBA" id="ARBA00023180"/>
    </source>
</evidence>
<evidence type="ECO:0000256" key="4">
    <source>
        <dbReference type="ARBA" id="ARBA00022692"/>
    </source>
</evidence>
<evidence type="ECO:0000256" key="12">
    <source>
        <dbReference type="PROSITE-ProRule" id="PRU10141"/>
    </source>
</evidence>
<keyword evidence="4 14" id="KW-0812">Transmembrane</keyword>
<keyword evidence="8 12" id="KW-0067">ATP-binding</keyword>
<keyword evidence="17" id="KW-1185">Reference proteome</keyword>
<dbReference type="InterPro" id="IPR025287">
    <property type="entry name" value="WAK_GUB"/>
</dbReference>
<evidence type="ECO:0000313" key="18">
    <source>
        <dbReference type="RefSeq" id="XP_020554313.1"/>
    </source>
</evidence>
<evidence type="ECO:0000256" key="14">
    <source>
        <dbReference type="SAM" id="Phobius"/>
    </source>
</evidence>
<keyword evidence="10 14" id="KW-0472">Membrane</keyword>
<protein>
    <submittedName>
        <fullName evidence="18">Uncharacterized protein LOC105176151</fullName>
    </submittedName>
</protein>
<keyword evidence="11" id="KW-0325">Glycoprotein</keyword>
<evidence type="ECO:0000256" key="5">
    <source>
        <dbReference type="ARBA" id="ARBA00022729"/>
    </source>
</evidence>
<proteinExistence type="predicted"/>
<evidence type="ECO:0000256" key="1">
    <source>
        <dbReference type="ARBA" id="ARBA00004479"/>
    </source>
</evidence>
<dbReference type="InterPro" id="IPR008271">
    <property type="entry name" value="Ser/Thr_kinase_AS"/>
</dbReference>
<keyword evidence="9 14" id="KW-1133">Transmembrane helix</keyword>
<gene>
    <name evidence="18" type="primary">LOC105176151</name>
</gene>
<evidence type="ECO:0000256" key="7">
    <source>
        <dbReference type="ARBA" id="ARBA00022777"/>
    </source>
</evidence>
<dbReference type="RefSeq" id="XP_020554313.1">
    <property type="nucleotide sequence ID" value="XM_020698654.1"/>
</dbReference>
<dbReference type="SUPFAM" id="SSF56112">
    <property type="entry name" value="Protein kinase-like (PK-like)"/>
    <property type="match status" value="2"/>
</dbReference>
<keyword evidence="2" id="KW-0723">Serine/threonine-protein kinase</keyword>
<feature type="transmembrane region" description="Helical" evidence="14">
    <location>
        <begin position="943"/>
        <end position="966"/>
    </location>
</feature>
<dbReference type="PROSITE" id="PS00108">
    <property type="entry name" value="PROTEIN_KINASE_ST"/>
    <property type="match status" value="2"/>
</dbReference>
<dbReference type="GeneID" id="105176151"/>
<feature type="chain" id="PRO_5035434246" evidence="15">
    <location>
        <begin position="28"/>
        <end position="1320"/>
    </location>
</feature>
<keyword evidence="3" id="KW-0808">Transferase</keyword>
<evidence type="ECO:0000256" key="2">
    <source>
        <dbReference type="ARBA" id="ARBA00022527"/>
    </source>
</evidence>
<feature type="binding site" evidence="12">
    <location>
        <position position="1034"/>
    </location>
    <ligand>
        <name>ATP</name>
        <dbReference type="ChEBI" id="CHEBI:30616"/>
    </ligand>
</feature>
<evidence type="ECO:0000259" key="16">
    <source>
        <dbReference type="PROSITE" id="PS50011"/>
    </source>
</evidence>
<dbReference type="GO" id="GO:0004674">
    <property type="term" value="F:protein serine/threonine kinase activity"/>
    <property type="evidence" value="ECO:0007669"/>
    <property type="project" value="UniProtKB-KW"/>
</dbReference>
<feature type="signal peptide" evidence="15">
    <location>
        <begin position="1"/>
        <end position="27"/>
    </location>
</feature>
<dbReference type="PANTHER" id="PTHR27009">
    <property type="entry name" value="RUST RESISTANCE KINASE LR10-RELATED"/>
    <property type="match status" value="1"/>
</dbReference>
<dbReference type="InterPro" id="IPR000719">
    <property type="entry name" value="Prot_kinase_dom"/>
</dbReference>
<dbReference type="InterPro" id="IPR017441">
    <property type="entry name" value="Protein_kinase_ATP_BS"/>
</dbReference>
<dbReference type="Gene3D" id="3.30.200.20">
    <property type="entry name" value="Phosphorylase Kinase, domain 1"/>
    <property type="match status" value="2"/>
</dbReference>
<dbReference type="PROSITE" id="PS00107">
    <property type="entry name" value="PROTEIN_KINASE_ATP"/>
    <property type="match status" value="2"/>
</dbReference>
<evidence type="ECO:0000313" key="17">
    <source>
        <dbReference type="Proteomes" id="UP000504604"/>
    </source>
</evidence>
<dbReference type="InterPro" id="IPR045874">
    <property type="entry name" value="LRK10/LRL21-25-like"/>
</dbReference>
<dbReference type="OrthoDB" id="4062651at2759"/>
<dbReference type="InterPro" id="IPR011009">
    <property type="entry name" value="Kinase-like_dom_sf"/>
</dbReference>
<evidence type="ECO:0000256" key="10">
    <source>
        <dbReference type="ARBA" id="ARBA00023136"/>
    </source>
</evidence>
<name>A0A8M8V5H0_SESIN</name>
<evidence type="ECO:0000256" key="15">
    <source>
        <dbReference type="SAM" id="SignalP"/>
    </source>
</evidence>
<dbReference type="Pfam" id="PF13947">
    <property type="entry name" value="GUB_WAK_bind"/>
    <property type="match status" value="2"/>
</dbReference>
<dbReference type="GO" id="GO:0030247">
    <property type="term" value="F:polysaccharide binding"/>
    <property type="evidence" value="ECO:0007669"/>
    <property type="project" value="InterPro"/>
</dbReference>
<feature type="region of interest" description="Disordered" evidence="13">
    <location>
        <begin position="226"/>
        <end position="259"/>
    </location>
</feature>
<keyword evidence="7" id="KW-0418">Kinase</keyword>
<accession>A0A8M8V5H0</accession>
<dbReference type="GO" id="GO:0005524">
    <property type="term" value="F:ATP binding"/>
    <property type="evidence" value="ECO:0007669"/>
    <property type="project" value="UniProtKB-UniRule"/>
</dbReference>
<evidence type="ECO:0000256" key="3">
    <source>
        <dbReference type="ARBA" id="ARBA00022679"/>
    </source>
</evidence>
<sequence>MEWKPKQELFLFLVATLLQLHFPSFYCKNDQLLPNCSSSFRCGSIGNISYPFSGGDQPEDCGYSGFQLLNCKGEFPLLNIPPLNYRVLGLNFSTRTLKVARQDLLDNTCPEILHNTTLNKMYDFAPDSNDENVTLFFGCARVRKNGLKTNLPSQFGCIDLFRIGNASSGPGPNIKCNHSISVPVNRTAARALRNRTGSSLLKGAFAGGFLIQWLTPRRCAKDMCGRIPGSQSSTQATTASSPGSQEKPPGIPTAPPPDLIPTAPRPDYWLWATEMIGKSLFALITCIAFVITCCRCLKRRLAARRNPNKERIEKFLLQHGSLALKRYKYSEIKKITKSFNDRLGRGGYGSVYQGLLPDGCPVAVKILIDSDCDSNGEEFINEVASISRTSHVNIVNLLGFCYDGNKKALVYEFMPNKSLDKFISNNADSQLDSENMYKIAVGVAKGLEYLHTGCNTRIVHFDIKPQNILLDDDFCPKISDFGLAKLCQKKQSILSVLGTRGTIGYIAPEVFSRNYGGVSHKSDVYSYGMMVLEMAGAKKIIEPEARQSSENYFPDRIYEQVVVNVSTNSDDLMIEVEQETTRKMFLVGFWCIQTNPCIHTNSTKAVPVYSKFPNIGEILRTLPDIHGRNDRVVWRFSGNIVTTQALYRLFDPLSKGRMYEKVKMPLKVVSMSISLSPKMEWKPKQELFLILVATLLPLHFPSFYCQYNQLLPNCSRSFQCGSIVNISYPFSGGDQPEACGYTGFQLFKCEDQFPVLDIPPLAYRVLELNISTRTLKVARQDLLNNACPEFLYNTTLNNLYDFAPGSNDENITLFFGCVGVRKNGLKTNLPNQFGCIDLFRIGNASSGPGPNIKCNDSISVPVNRAAARALKNRTASSNADVLQEAFAAGFLIQWLVMSVRMCTDRTCRRYQGSEWNTQVTAAPPPVYQEEPSDGERQQRSPRIYMVVAVSGAGVVIVSMIICCCYLKRRRSQQSGPDKENIEKFLLQLGSLAPKRYKYSEIKKITKSFKDKLGRGGYGSVYQGLLPDGCPVAVKVLIDSDSNGEEFINEVASISRTSHVNIVNLLGFCYGGNKRALVYEYMPNKSLDKFINSNGDCQLDLEKLYKIAVGVAKGLEYLHTGCNTRIVHFDIKPQNILLDDDFCPKISDFGLAKLCRKQQSILSVLGTRGTIGYIAPEVFSRNFGGVSHKSDVYSYGMMVLEMAGAKKIVESEAAAQSSGNFFPDRIYEQVVLNVSTSSDDLMIEVEQETTRKMFLVGFWCIQTNPSDRPSMSKVVEMLEGSVQSIPIPPKPFLFTPSFPTSGPETSSTFSAHVEMESSVEA</sequence>
<keyword evidence="5 15" id="KW-0732">Signal</keyword>
<dbReference type="Pfam" id="PF00069">
    <property type="entry name" value="Pkinase"/>
    <property type="match status" value="2"/>
</dbReference>
<dbReference type="FunFam" id="1.10.510.10:FF:000590">
    <property type="entry name" value="PR5-like receptor kinase"/>
    <property type="match status" value="2"/>
</dbReference>
<dbReference type="GO" id="GO:0016020">
    <property type="term" value="C:membrane"/>
    <property type="evidence" value="ECO:0007669"/>
    <property type="project" value="UniProtKB-SubCell"/>
</dbReference>
<keyword evidence="6 12" id="KW-0547">Nucleotide-binding</keyword>
<comment type="subcellular location">
    <subcellularLocation>
        <location evidence="1">Membrane</location>
        <topology evidence="1">Single-pass type I membrane protein</topology>
    </subcellularLocation>
</comment>
<feature type="compositionally biased region" description="Pro residues" evidence="13">
    <location>
        <begin position="249"/>
        <end position="259"/>
    </location>
</feature>
<evidence type="ECO:0000256" key="8">
    <source>
        <dbReference type="ARBA" id="ARBA00022840"/>
    </source>
</evidence>
<reference evidence="18" key="1">
    <citation type="submission" date="2025-08" db="UniProtKB">
        <authorList>
            <consortium name="RefSeq"/>
        </authorList>
    </citation>
    <scope>IDENTIFICATION</scope>
</reference>
<dbReference type="Gene3D" id="1.10.510.10">
    <property type="entry name" value="Transferase(Phosphotransferase) domain 1"/>
    <property type="match status" value="2"/>
</dbReference>
<dbReference type="Proteomes" id="UP000504604">
    <property type="component" value="Linkage group LG13"/>
</dbReference>
<evidence type="ECO:0000256" key="9">
    <source>
        <dbReference type="ARBA" id="ARBA00022989"/>
    </source>
</evidence>
<feature type="compositionally biased region" description="Low complexity" evidence="13">
    <location>
        <begin position="228"/>
        <end position="245"/>
    </location>
</feature>
<dbReference type="KEGG" id="sind:105176151"/>
<evidence type="ECO:0000256" key="6">
    <source>
        <dbReference type="ARBA" id="ARBA00022741"/>
    </source>
</evidence>
<dbReference type="PROSITE" id="PS50011">
    <property type="entry name" value="PROTEIN_KINASE_DOM"/>
    <property type="match status" value="2"/>
</dbReference>
<dbReference type="SMART" id="SM00220">
    <property type="entry name" value="S_TKc"/>
    <property type="match status" value="2"/>
</dbReference>
<organism evidence="17 18">
    <name type="scientific">Sesamum indicum</name>
    <name type="common">Oriental sesame</name>
    <name type="synonym">Sesamum orientale</name>
    <dbReference type="NCBI Taxonomy" id="4182"/>
    <lineage>
        <taxon>Eukaryota</taxon>
        <taxon>Viridiplantae</taxon>
        <taxon>Streptophyta</taxon>
        <taxon>Embryophyta</taxon>
        <taxon>Tracheophyta</taxon>
        <taxon>Spermatophyta</taxon>
        <taxon>Magnoliopsida</taxon>
        <taxon>eudicotyledons</taxon>
        <taxon>Gunneridae</taxon>
        <taxon>Pentapetalae</taxon>
        <taxon>asterids</taxon>
        <taxon>lamiids</taxon>
        <taxon>Lamiales</taxon>
        <taxon>Pedaliaceae</taxon>
        <taxon>Sesamum</taxon>
    </lineage>
</organism>
<dbReference type="FunFam" id="3.30.200.20:FF:000178">
    <property type="entry name" value="serine/threonine-protein kinase PBS1-like"/>
    <property type="match status" value="1"/>
</dbReference>
<evidence type="ECO:0000256" key="13">
    <source>
        <dbReference type="SAM" id="MobiDB-lite"/>
    </source>
</evidence>